<evidence type="ECO:0008006" key="3">
    <source>
        <dbReference type="Google" id="ProtNLM"/>
    </source>
</evidence>
<name>A0A2S9X5E9_9NEIS</name>
<dbReference type="OrthoDB" id="6451163at2"/>
<dbReference type="RefSeq" id="WP_106076600.1">
    <property type="nucleotide sequence ID" value="NZ_MTBD01000022.1"/>
</dbReference>
<protein>
    <recommendedName>
        <fullName evidence="3">Type 4b pilus protein PilO2</fullName>
    </recommendedName>
</protein>
<comment type="caution">
    <text evidence="1">The sequence shown here is derived from an EMBL/GenBank/DDBJ whole genome shotgun (WGS) entry which is preliminary data.</text>
</comment>
<dbReference type="Pfam" id="PF06864">
    <property type="entry name" value="PAP_PilO"/>
    <property type="match status" value="1"/>
</dbReference>
<gene>
    <name evidence="1" type="ORF">BUE93_09250</name>
</gene>
<sequence>MEWGYQNTLGDDQSSQVGVVKMGRRSYAVSLLWMQLETDGPELKVQAGIAAERIDLGLVLLRAGRGHFPDQFALGDYGLSHKSGMPSLAASLAERVNESIFAVWPLQGGVWWLVGINQDGTILFDRASTREEEIREYFEQGLAEGDWQKIICPDDWRIEGSVSNEQVDFELGKTKLRLKAVKTEWGPILTLAGSIACMAVIGGVAYNWWEKQEAEKQEVKLPAQVKKKVLLTKPWVGKVSGVDSIRACSNFLVRFSSEASGIPGWEPKLGICDGKKASFQLNRTGGNLHWLEQFAAELKGLPSVLRTGDKSANLSWIFEELTIESDEKSVADLDALQQALQAEFDDLGLPVKWNRQNVEWPSLQLQVELEHPPTILLPLLAPIPAWSVREIRYDLESQTWMLDADIFGTVKQ</sequence>
<proteinExistence type="predicted"/>
<organism evidence="1 2">
    <name type="scientific">Chromobacterium amazonense</name>
    <dbReference type="NCBI Taxonomy" id="1382803"/>
    <lineage>
        <taxon>Bacteria</taxon>
        <taxon>Pseudomonadati</taxon>
        <taxon>Pseudomonadota</taxon>
        <taxon>Betaproteobacteria</taxon>
        <taxon>Neisseriales</taxon>
        <taxon>Chromobacteriaceae</taxon>
        <taxon>Chromobacterium</taxon>
    </lineage>
</organism>
<evidence type="ECO:0000313" key="2">
    <source>
        <dbReference type="Proteomes" id="UP000239469"/>
    </source>
</evidence>
<accession>A0A2S9X5E9</accession>
<evidence type="ECO:0000313" key="1">
    <source>
        <dbReference type="EMBL" id="PRP70950.1"/>
    </source>
</evidence>
<dbReference type="EMBL" id="MTBD01000022">
    <property type="protein sequence ID" value="PRP70950.1"/>
    <property type="molecule type" value="Genomic_DNA"/>
</dbReference>
<dbReference type="InterPro" id="IPR009663">
    <property type="entry name" value="PAP_PilO"/>
</dbReference>
<dbReference type="AlphaFoldDB" id="A0A2S9X5E9"/>
<reference evidence="1 2" key="1">
    <citation type="submission" date="2017-01" db="EMBL/GenBank/DDBJ databases">
        <title>New insights into the genetic diversity of Chromobacterium isolated from tropical freshwater lake.</title>
        <authorList>
            <person name="Santos A.B."/>
            <person name="Nascimento A.M."/>
            <person name="Da Silva P.C."/>
        </authorList>
    </citation>
    <scope>NUCLEOTIDE SEQUENCE [LARGE SCALE GENOMIC DNA]</scope>
    <source>
        <strain evidence="1 2">56AF</strain>
    </source>
</reference>
<dbReference type="Proteomes" id="UP000239469">
    <property type="component" value="Unassembled WGS sequence"/>
</dbReference>